<feature type="region of interest" description="Disordered" evidence="1">
    <location>
        <begin position="1"/>
        <end position="96"/>
    </location>
</feature>
<evidence type="ECO:0000313" key="2">
    <source>
        <dbReference type="EMBL" id="JAE09176.1"/>
    </source>
</evidence>
<feature type="compositionally biased region" description="Low complexity" evidence="1">
    <location>
        <begin position="62"/>
        <end position="72"/>
    </location>
</feature>
<sequence length="96" mass="9970">MSPSSSRPLASTSPCSTTRSWPSVPSSPPPTRLSLPGRSPASSRSPILPSRSPSRPPPPSSLPASTPFSSTPQDSSRSGKARSPTTTTARSPGRMW</sequence>
<protein>
    <submittedName>
        <fullName evidence="2">Uncharacterized protein</fullName>
    </submittedName>
</protein>
<dbReference type="EMBL" id="GBRH01188720">
    <property type="protein sequence ID" value="JAE09176.1"/>
    <property type="molecule type" value="Transcribed_RNA"/>
</dbReference>
<evidence type="ECO:0000256" key="1">
    <source>
        <dbReference type="SAM" id="MobiDB-lite"/>
    </source>
</evidence>
<accession>A0A0A9FGE7</accession>
<name>A0A0A9FGE7_ARUDO</name>
<dbReference type="AlphaFoldDB" id="A0A0A9FGE7"/>
<feature type="compositionally biased region" description="Polar residues" evidence="1">
    <location>
        <begin position="73"/>
        <end position="90"/>
    </location>
</feature>
<reference evidence="2" key="1">
    <citation type="submission" date="2014-09" db="EMBL/GenBank/DDBJ databases">
        <authorList>
            <person name="Magalhaes I.L.F."/>
            <person name="Oliveira U."/>
            <person name="Santos F.R."/>
            <person name="Vidigal T.H.D.A."/>
            <person name="Brescovit A.D."/>
            <person name="Santos A.J."/>
        </authorList>
    </citation>
    <scope>NUCLEOTIDE SEQUENCE</scope>
    <source>
        <tissue evidence="2">Shoot tissue taken approximately 20 cm above the soil surface</tissue>
    </source>
</reference>
<feature type="compositionally biased region" description="Low complexity" evidence="1">
    <location>
        <begin position="1"/>
        <end position="24"/>
    </location>
</feature>
<feature type="compositionally biased region" description="Low complexity" evidence="1">
    <location>
        <begin position="32"/>
        <end position="53"/>
    </location>
</feature>
<reference evidence="2" key="2">
    <citation type="journal article" date="2015" name="Data Brief">
        <title>Shoot transcriptome of the giant reed, Arundo donax.</title>
        <authorList>
            <person name="Barrero R.A."/>
            <person name="Guerrero F.D."/>
            <person name="Moolhuijzen P."/>
            <person name="Goolsby J.A."/>
            <person name="Tidwell J."/>
            <person name="Bellgard S.E."/>
            <person name="Bellgard M.I."/>
        </authorList>
    </citation>
    <scope>NUCLEOTIDE SEQUENCE</scope>
    <source>
        <tissue evidence="2">Shoot tissue taken approximately 20 cm above the soil surface</tissue>
    </source>
</reference>
<proteinExistence type="predicted"/>
<organism evidence="2">
    <name type="scientific">Arundo donax</name>
    <name type="common">Giant reed</name>
    <name type="synonym">Donax arundinaceus</name>
    <dbReference type="NCBI Taxonomy" id="35708"/>
    <lineage>
        <taxon>Eukaryota</taxon>
        <taxon>Viridiplantae</taxon>
        <taxon>Streptophyta</taxon>
        <taxon>Embryophyta</taxon>
        <taxon>Tracheophyta</taxon>
        <taxon>Spermatophyta</taxon>
        <taxon>Magnoliopsida</taxon>
        <taxon>Liliopsida</taxon>
        <taxon>Poales</taxon>
        <taxon>Poaceae</taxon>
        <taxon>PACMAD clade</taxon>
        <taxon>Arundinoideae</taxon>
        <taxon>Arundineae</taxon>
        <taxon>Arundo</taxon>
    </lineage>
</organism>